<protein>
    <submittedName>
        <fullName evidence="1">Uncharacterized protein</fullName>
    </submittedName>
</protein>
<organism evidence="1 2">
    <name type="scientific">Canavalia gladiata</name>
    <name type="common">Sword bean</name>
    <name type="synonym">Dolichos gladiatus</name>
    <dbReference type="NCBI Taxonomy" id="3824"/>
    <lineage>
        <taxon>Eukaryota</taxon>
        <taxon>Viridiplantae</taxon>
        <taxon>Streptophyta</taxon>
        <taxon>Embryophyta</taxon>
        <taxon>Tracheophyta</taxon>
        <taxon>Spermatophyta</taxon>
        <taxon>Magnoliopsida</taxon>
        <taxon>eudicotyledons</taxon>
        <taxon>Gunneridae</taxon>
        <taxon>Pentapetalae</taxon>
        <taxon>rosids</taxon>
        <taxon>fabids</taxon>
        <taxon>Fabales</taxon>
        <taxon>Fabaceae</taxon>
        <taxon>Papilionoideae</taxon>
        <taxon>50 kb inversion clade</taxon>
        <taxon>NPAAA clade</taxon>
        <taxon>indigoferoid/millettioid clade</taxon>
        <taxon>Phaseoleae</taxon>
        <taxon>Canavalia</taxon>
    </lineage>
</organism>
<comment type="caution">
    <text evidence="1">The sequence shown here is derived from an EMBL/GenBank/DDBJ whole genome shotgun (WGS) entry which is preliminary data.</text>
</comment>
<dbReference type="PANTHER" id="PTHR36069:SF3">
    <property type="entry name" value="FAS1 DOMAIN-CONTAINING PROTEIN"/>
    <property type="match status" value="1"/>
</dbReference>
<dbReference type="InterPro" id="IPR053339">
    <property type="entry name" value="FAS1_domain_protein"/>
</dbReference>
<evidence type="ECO:0000313" key="1">
    <source>
        <dbReference type="EMBL" id="KAK7359885.1"/>
    </source>
</evidence>
<keyword evidence="2" id="KW-1185">Reference proteome</keyword>
<dbReference type="AlphaFoldDB" id="A0AAN9R2H7"/>
<evidence type="ECO:0000313" key="2">
    <source>
        <dbReference type="Proteomes" id="UP001367508"/>
    </source>
</evidence>
<dbReference type="EMBL" id="JAYMYQ010000001">
    <property type="protein sequence ID" value="KAK7359885.1"/>
    <property type="molecule type" value="Genomic_DNA"/>
</dbReference>
<accession>A0AAN9R2H7</accession>
<name>A0AAN9R2H7_CANGL</name>
<dbReference type="Proteomes" id="UP001367508">
    <property type="component" value="Unassembled WGS sequence"/>
</dbReference>
<sequence>MKFCMVSKKMLNGASKPTRELTFLMADDREVSSSSISVDEIQDFLLRHAIPMPLYFNDLSHSLVPHIDAIIEYDN</sequence>
<gene>
    <name evidence="1" type="ORF">VNO77_01852</name>
</gene>
<proteinExistence type="predicted"/>
<reference evidence="1 2" key="1">
    <citation type="submission" date="2024-01" db="EMBL/GenBank/DDBJ databases">
        <title>The genomes of 5 underutilized Papilionoideae crops provide insights into root nodulation and disease resistanc.</title>
        <authorList>
            <person name="Jiang F."/>
        </authorList>
    </citation>
    <scope>NUCLEOTIDE SEQUENCE [LARGE SCALE GENOMIC DNA]</scope>
    <source>
        <strain evidence="1">LVBAO_FW01</strain>
        <tissue evidence="1">Leaves</tissue>
    </source>
</reference>
<dbReference type="PANTHER" id="PTHR36069">
    <property type="entry name" value="EXPRESSED PROTEIN-RELATED"/>
    <property type="match status" value="1"/>
</dbReference>